<sequence>MLGAIDEIPAARLGHALSSCVFLCAGVSGHPSPPAPPFGVGGRGRIVP</sequence>
<comment type="caution">
    <text evidence="1">The sequence shown here is derived from an EMBL/GenBank/DDBJ whole genome shotgun (WGS) entry which is preliminary data.</text>
</comment>
<name>I8T1B2_9GAMM</name>
<dbReference type="AlphaFoldDB" id="I8T1B2"/>
<keyword evidence="2" id="KW-1185">Reference proteome</keyword>
<evidence type="ECO:0000313" key="1">
    <source>
        <dbReference type="EMBL" id="EIT67690.1"/>
    </source>
</evidence>
<dbReference type="STRING" id="1172194.WQQ_41250"/>
<dbReference type="EMBL" id="AKGD01000004">
    <property type="protein sequence ID" value="EIT67690.1"/>
    <property type="molecule type" value="Genomic_DNA"/>
</dbReference>
<protein>
    <submittedName>
        <fullName evidence="1">Uncharacterized protein</fullName>
    </submittedName>
</protein>
<reference evidence="1 2" key="1">
    <citation type="journal article" date="2012" name="J. Bacteriol.">
        <title>Genome Sequence of n-Alkane-Degrading Hydrocarboniphaga effusa Strain AP103T (ATCC BAA-332T).</title>
        <authorList>
            <person name="Chang H.K."/>
            <person name="Zylstra G.J."/>
            <person name="Chae J.C."/>
        </authorList>
    </citation>
    <scope>NUCLEOTIDE SEQUENCE [LARGE SCALE GENOMIC DNA]</scope>
    <source>
        <strain evidence="1 2">AP103</strain>
    </source>
</reference>
<accession>I8T1B2</accession>
<dbReference type="Proteomes" id="UP000003704">
    <property type="component" value="Unassembled WGS sequence"/>
</dbReference>
<proteinExistence type="predicted"/>
<organism evidence="1 2">
    <name type="scientific">Hydrocarboniphaga effusa AP103</name>
    <dbReference type="NCBI Taxonomy" id="1172194"/>
    <lineage>
        <taxon>Bacteria</taxon>
        <taxon>Pseudomonadati</taxon>
        <taxon>Pseudomonadota</taxon>
        <taxon>Gammaproteobacteria</taxon>
        <taxon>Nevskiales</taxon>
        <taxon>Nevskiaceae</taxon>
        <taxon>Hydrocarboniphaga</taxon>
    </lineage>
</organism>
<evidence type="ECO:0000313" key="2">
    <source>
        <dbReference type="Proteomes" id="UP000003704"/>
    </source>
</evidence>
<gene>
    <name evidence="1" type="ORF">WQQ_41250</name>
</gene>